<name>A0A9W8CF35_9POAL</name>
<sequence>MGSLLARFLAEHSSPQRRRLPLSADEILTHPPPPPTLPLSAFSLLLSAAWILGDLGSTPFVSIPVRYDTHTCVLVQILCDSS</sequence>
<reference evidence="1 2" key="1">
    <citation type="submission" date="2022-10" db="EMBL/GenBank/DDBJ databases">
        <title>WGS assembly of Paspalum vaginatum 540-79.</title>
        <authorList>
            <person name="Sun G."/>
            <person name="Wase N."/>
            <person name="Shu S."/>
            <person name="Jenkins J."/>
            <person name="Zhou B."/>
            <person name="Torres-Rodriguez J."/>
            <person name="Chen C."/>
            <person name="Sandor L."/>
            <person name="Plott C."/>
            <person name="Yoshinga Y."/>
            <person name="Daum C."/>
            <person name="Qi P."/>
            <person name="Barry K."/>
            <person name="Lipzen A."/>
            <person name="Berry L."/>
            <person name="Pedersen C."/>
            <person name="Gottilla T."/>
            <person name="Foltz A."/>
            <person name="Yu H."/>
            <person name="O'Malley R."/>
            <person name="Zhang C."/>
            <person name="Devos K."/>
            <person name="Sigmon B."/>
            <person name="Yu B."/>
            <person name="Obata T."/>
            <person name="Schmutz J."/>
            <person name="Schnable J."/>
        </authorList>
    </citation>
    <scope>NUCLEOTIDE SEQUENCE [LARGE SCALE GENOMIC DNA]</scope>
    <source>
        <strain evidence="2">cv. 540-79</strain>
    </source>
</reference>
<accession>A0A9W8CF35</accession>
<protein>
    <submittedName>
        <fullName evidence="1">Uncharacterized protein</fullName>
    </submittedName>
</protein>
<gene>
    <name evidence="1" type="ORF">BS78_K014400</name>
</gene>
<keyword evidence="2" id="KW-1185">Reference proteome</keyword>
<dbReference type="Proteomes" id="UP001164776">
    <property type="component" value="Unassembled WGS sequence"/>
</dbReference>
<evidence type="ECO:0000313" key="2">
    <source>
        <dbReference type="Proteomes" id="UP001164776"/>
    </source>
</evidence>
<evidence type="ECO:0000313" key="1">
    <source>
        <dbReference type="EMBL" id="KAJ1256478.1"/>
    </source>
</evidence>
<dbReference type="AlphaFoldDB" id="A0A9W8CF35"/>
<dbReference type="EMBL" id="MU629507">
    <property type="protein sequence ID" value="KAJ1256478.1"/>
    <property type="molecule type" value="Genomic_DNA"/>
</dbReference>
<proteinExistence type="predicted"/>
<comment type="caution">
    <text evidence="1">The sequence shown here is derived from an EMBL/GenBank/DDBJ whole genome shotgun (WGS) entry which is preliminary data.</text>
</comment>
<organism evidence="1 2">
    <name type="scientific">Paspalum vaginatum</name>
    <name type="common">seashore paspalum</name>
    <dbReference type="NCBI Taxonomy" id="158149"/>
    <lineage>
        <taxon>Eukaryota</taxon>
        <taxon>Viridiplantae</taxon>
        <taxon>Streptophyta</taxon>
        <taxon>Embryophyta</taxon>
        <taxon>Tracheophyta</taxon>
        <taxon>Spermatophyta</taxon>
        <taxon>Magnoliopsida</taxon>
        <taxon>Liliopsida</taxon>
        <taxon>Poales</taxon>
        <taxon>Poaceae</taxon>
        <taxon>PACMAD clade</taxon>
        <taxon>Panicoideae</taxon>
        <taxon>Andropogonodae</taxon>
        <taxon>Paspaleae</taxon>
        <taxon>Paspalinae</taxon>
        <taxon>Paspalum</taxon>
    </lineage>
</organism>